<evidence type="ECO:0000313" key="12">
    <source>
        <dbReference type="Proteomes" id="UP000054729"/>
    </source>
</evidence>
<dbReference type="PANTHER" id="PTHR35923">
    <property type="entry name" value="MAJOR EXTRACELLULAR ENDOGLUCANASE"/>
    <property type="match status" value="1"/>
</dbReference>
<dbReference type="STRING" id="66969.Lwal_2745"/>
<proteinExistence type="inferred from homology"/>
<sequence length="477" mass="53350">MTLIKQLSLSFLIFMSLDANAYMTRNGQIYDDRGNPVIINGLSWSGFQDTNVFQGLQSNPFYSLKTGSNTDKAGLLDLLTHPWDYADSGVDKQSAVQFKTIRLPIQPDVLYDDEHQVDLNKGLSNKLQPTTGNGVFCKTWQVNGNGCEQAVSPKQAFWVVLEEMKKNNIKVMIDIHHRNGYGDGMRDGTVYDMHQYEKDLTLLASEIKNRQLDNVIGIDVFNEPYQLSWFKGRNGQVAWMKVIATAANAVHQANPELLLFVEGPGGGNDDLDNPVICVPRSQIQDDPNGYAHWKDQSACGDSQDVVLFKGNWGEDFKPLLNKDLAKKGQAVFDVQYFANALVQQEPKINSATMDWFLGDDRAGNNGHLVFSPHVYPKEVAGWETAPGNPSNLRFDWSWGFLYQSGYPVVLGEASWKTSQGKQFFINALMPYLLHSGISPHNLYFWAIGYLGDTVSVINPNTGRLDSGVQQTLAPYFN</sequence>
<dbReference type="SUPFAM" id="SSF51445">
    <property type="entry name" value="(Trans)glycosidases"/>
    <property type="match status" value="1"/>
</dbReference>
<dbReference type="RefSeq" id="WP_058481374.1">
    <property type="nucleotide sequence ID" value="NZ_CAAAIQ010000016.1"/>
</dbReference>
<feature type="domain" description="Glycoside hydrolase family 5" evidence="10">
    <location>
        <begin position="151"/>
        <end position="438"/>
    </location>
</feature>
<protein>
    <recommendedName>
        <fullName evidence="2">cellulase</fullName>
        <ecNumber evidence="2">3.2.1.4</ecNumber>
    </recommendedName>
</protein>
<dbReference type="GO" id="GO:0008810">
    <property type="term" value="F:cellulase activity"/>
    <property type="evidence" value="ECO:0007669"/>
    <property type="project" value="UniProtKB-EC"/>
</dbReference>
<evidence type="ECO:0000256" key="3">
    <source>
        <dbReference type="ARBA" id="ARBA00022801"/>
    </source>
</evidence>
<comment type="similarity">
    <text evidence="8">Belongs to the glycosyl hydrolase 5 (cellulase A) family.</text>
</comment>
<evidence type="ECO:0000256" key="5">
    <source>
        <dbReference type="ARBA" id="ARBA00023277"/>
    </source>
</evidence>
<comment type="catalytic activity">
    <reaction evidence="1">
        <text>Endohydrolysis of (1-&gt;4)-beta-D-glucosidic linkages in cellulose, lichenin and cereal beta-D-glucans.</text>
        <dbReference type="EC" id="3.2.1.4"/>
    </reaction>
</comment>
<evidence type="ECO:0000256" key="8">
    <source>
        <dbReference type="RuleBase" id="RU361153"/>
    </source>
</evidence>
<evidence type="ECO:0000256" key="4">
    <source>
        <dbReference type="ARBA" id="ARBA00023001"/>
    </source>
</evidence>
<dbReference type="PANTHER" id="PTHR35923:SF2">
    <property type="entry name" value="ENDOGLUCANASE"/>
    <property type="match status" value="1"/>
</dbReference>
<evidence type="ECO:0000256" key="7">
    <source>
        <dbReference type="ARBA" id="ARBA00023326"/>
    </source>
</evidence>
<keyword evidence="3 8" id="KW-0378">Hydrolase</keyword>
<dbReference type="PATRIC" id="fig|66969.6.peg.2974"/>
<dbReference type="EMBL" id="LNZB01000060">
    <property type="protein sequence ID" value="KTD74704.1"/>
    <property type="molecule type" value="Genomic_DNA"/>
</dbReference>
<dbReference type="AlphaFoldDB" id="A0A0W1A0P3"/>
<evidence type="ECO:0000256" key="2">
    <source>
        <dbReference type="ARBA" id="ARBA00012601"/>
    </source>
</evidence>
<dbReference type="OrthoDB" id="1153097at2"/>
<keyword evidence="6 8" id="KW-0326">Glycosidase</keyword>
<evidence type="ECO:0000259" key="10">
    <source>
        <dbReference type="Pfam" id="PF00150"/>
    </source>
</evidence>
<evidence type="ECO:0000313" key="11">
    <source>
        <dbReference type="EMBL" id="KTD74704.1"/>
    </source>
</evidence>
<dbReference type="Gene3D" id="3.20.20.80">
    <property type="entry name" value="Glycosidases"/>
    <property type="match status" value="1"/>
</dbReference>
<dbReference type="Proteomes" id="UP000054729">
    <property type="component" value="Unassembled WGS sequence"/>
</dbReference>
<reference evidence="11 12" key="1">
    <citation type="submission" date="2015-11" db="EMBL/GenBank/DDBJ databases">
        <title>Genomic analysis of 38 Legionella species identifies large and diverse effector repertoires.</title>
        <authorList>
            <person name="Burstein D."/>
            <person name="Amaro F."/>
            <person name="Zusman T."/>
            <person name="Lifshitz Z."/>
            <person name="Cohen O."/>
            <person name="Gilbert J.A."/>
            <person name="Pupko T."/>
            <person name="Shuman H.A."/>
            <person name="Segal G."/>
        </authorList>
    </citation>
    <scope>NUCLEOTIDE SEQUENCE [LARGE SCALE GENOMIC DNA]</scope>
    <source>
        <strain evidence="11 12">ATCC 51914</strain>
    </source>
</reference>
<evidence type="ECO:0000256" key="9">
    <source>
        <dbReference type="SAM" id="SignalP"/>
    </source>
</evidence>
<dbReference type="Pfam" id="PF00150">
    <property type="entry name" value="Cellulase"/>
    <property type="match status" value="1"/>
</dbReference>
<feature type="chain" id="PRO_5006919266" description="cellulase" evidence="9">
    <location>
        <begin position="22"/>
        <end position="477"/>
    </location>
</feature>
<evidence type="ECO:0000256" key="6">
    <source>
        <dbReference type="ARBA" id="ARBA00023295"/>
    </source>
</evidence>
<feature type="signal peptide" evidence="9">
    <location>
        <begin position="1"/>
        <end position="21"/>
    </location>
</feature>
<dbReference type="InterPro" id="IPR017853">
    <property type="entry name" value="GH"/>
</dbReference>
<keyword evidence="7" id="KW-0624">Polysaccharide degradation</keyword>
<dbReference type="InterPro" id="IPR001547">
    <property type="entry name" value="Glyco_hydro_5"/>
</dbReference>
<dbReference type="GO" id="GO:0030245">
    <property type="term" value="P:cellulose catabolic process"/>
    <property type="evidence" value="ECO:0007669"/>
    <property type="project" value="UniProtKB-KW"/>
</dbReference>
<evidence type="ECO:0000256" key="1">
    <source>
        <dbReference type="ARBA" id="ARBA00000966"/>
    </source>
</evidence>
<keyword evidence="5" id="KW-0119">Carbohydrate metabolism</keyword>
<dbReference type="PROSITE" id="PS00659">
    <property type="entry name" value="GLYCOSYL_HYDROL_F5"/>
    <property type="match status" value="1"/>
</dbReference>
<organism evidence="11 12">
    <name type="scientific">Legionella waltersii</name>
    <dbReference type="NCBI Taxonomy" id="66969"/>
    <lineage>
        <taxon>Bacteria</taxon>
        <taxon>Pseudomonadati</taxon>
        <taxon>Pseudomonadota</taxon>
        <taxon>Gammaproteobacteria</taxon>
        <taxon>Legionellales</taxon>
        <taxon>Legionellaceae</taxon>
        <taxon>Legionella</taxon>
    </lineage>
</organism>
<gene>
    <name evidence="11" type="ORF">Lwal_2745</name>
</gene>
<keyword evidence="9" id="KW-0732">Signal</keyword>
<name>A0A0W1A0P3_9GAMM</name>
<dbReference type="InterPro" id="IPR018087">
    <property type="entry name" value="Glyco_hydro_5_CS"/>
</dbReference>
<comment type="caution">
    <text evidence="11">The sequence shown here is derived from an EMBL/GenBank/DDBJ whole genome shotgun (WGS) entry which is preliminary data.</text>
</comment>
<keyword evidence="12" id="KW-1185">Reference proteome</keyword>
<keyword evidence="4" id="KW-0136">Cellulose degradation</keyword>
<dbReference type="EC" id="3.2.1.4" evidence="2"/>
<accession>A0A0W1A0P3</accession>